<evidence type="ECO:0008006" key="6">
    <source>
        <dbReference type="Google" id="ProtNLM"/>
    </source>
</evidence>
<dbReference type="InterPro" id="IPR036291">
    <property type="entry name" value="NAD(P)-bd_dom_sf"/>
</dbReference>
<comment type="similarity">
    <text evidence="1 3">Belongs to the short-chain dehydrogenases/reductases (SDR) family.</text>
</comment>
<proteinExistence type="inferred from homology"/>
<evidence type="ECO:0000256" key="3">
    <source>
        <dbReference type="RuleBase" id="RU000363"/>
    </source>
</evidence>
<organism evidence="4 5">
    <name type="scientific">Gracilibacillus halotolerans</name>
    <dbReference type="NCBI Taxonomy" id="74386"/>
    <lineage>
        <taxon>Bacteria</taxon>
        <taxon>Bacillati</taxon>
        <taxon>Bacillota</taxon>
        <taxon>Bacilli</taxon>
        <taxon>Bacillales</taxon>
        <taxon>Bacillaceae</taxon>
        <taxon>Gracilibacillus</taxon>
    </lineage>
</organism>
<dbReference type="SUPFAM" id="SSF51735">
    <property type="entry name" value="NAD(P)-binding Rossmann-fold domains"/>
    <property type="match status" value="1"/>
</dbReference>
<evidence type="ECO:0000256" key="1">
    <source>
        <dbReference type="ARBA" id="ARBA00006484"/>
    </source>
</evidence>
<dbReference type="GO" id="GO:0016020">
    <property type="term" value="C:membrane"/>
    <property type="evidence" value="ECO:0007669"/>
    <property type="project" value="TreeGrafter"/>
</dbReference>
<dbReference type="Gene3D" id="3.40.50.720">
    <property type="entry name" value="NAD(P)-binding Rossmann-like Domain"/>
    <property type="match status" value="1"/>
</dbReference>
<dbReference type="PRINTS" id="PR00080">
    <property type="entry name" value="SDRFAMILY"/>
</dbReference>
<dbReference type="PANTHER" id="PTHR44196">
    <property type="entry name" value="DEHYDROGENASE/REDUCTASE SDR FAMILY MEMBER 7B"/>
    <property type="match status" value="1"/>
</dbReference>
<dbReference type="InterPro" id="IPR020904">
    <property type="entry name" value="Sc_DH/Rdtase_CS"/>
</dbReference>
<dbReference type="Proteomes" id="UP000572212">
    <property type="component" value="Unassembled WGS sequence"/>
</dbReference>
<comment type="caution">
    <text evidence="4">The sequence shown here is derived from an EMBL/GenBank/DDBJ whole genome shotgun (WGS) entry which is preliminary data.</text>
</comment>
<dbReference type="AlphaFoldDB" id="A0A841RKK0"/>
<dbReference type="RefSeq" id="WP_184244211.1">
    <property type="nucleotide sequence ID" value="NZ_BAAACU010000022.1"/>
</dbReference>
<protein>
    <recommendedName>
        <fullName evidence="6">Short-chain dehydrogenase</fullName>
    </recommendedName>
</protein>
<evidence type="ECO:0000313" key="5">
    <source>
        <dbReference type="Proteomes" id="UP000572212"/>
    </source>
</evidence>
<sequence length="259" mass="29101">MGKRLKNKNVLITGATGGIGEKLALHTARQGAIPILIGRNEEKLQALKRKIATMYDVKPICFTGDLKEPRFVYTIVKSVQRVDVLINNAGIGLFEKLELTPEEAIDEMLQLNIHAVVNLTKGLLPSIKENEGHIIQVASMAGKIPTPKSSIYAASKAFIINFSNALRMEMKGSNVKITTVNLGPVRTGFFDNADQSGNYRESVEKYMLDPDKVAAKIVHSLYTSKREINLPFWMQIGSYFFYFMPRAMEKLFEPMFRKK</sequence>
<dbReference type="PIRSF" id="PIRSF000126">
    <property type="entry name" value="11-beta-HSD1"/>
    <property type="match status" value="1"/>
</dbReference>
<evidence type="ECO:0000256" key="2">
    <source>
        <dbReference type="ARBA" id="ARBA00023002"/>
    </source>
</evidence>
<reference evidence="4 5" key="1">
    <citation type="submission" date="2020-08" db="EMBL/GenBank/DDBJ databases">
        <title>Genomic Encyclopedia of Type Strains, Phase IV (KMG-IV): sequencing the most valuable type-strain genomes for metagenomic binning, comparative biology and taxonomic classification.</title>
        <authorList>
            <person name="Goeker M."/>
        </authorList>
    </citation>
    <scope>NUCLEOTIDE SEQUENCE [LARGE SCALE GENOMIC DNA]</scope>
    <source>
        <strain evidence="4 5">DSM 11805</strain>
    </source>
</reference>
<keyword evidence="2" id="KW-0560">Oxidoreductase</keyword>
<evidence type="ECO:0000313" key="4">
    <source>
        <dbReference type="EMBL" id="MBB6511725.1"/>
    </source>
</evidence>
<accession>A0A841RKK0</accession>
<dbReference type="PANTHER" id="PTHR44196:SF1">
    <property type="entry name" value="DEHYDROGENASE_REDUCTASE SDR FAMILY MEMBER 7B"/>
    <property type="match status" value="1"/>
</dbReference>
<dbReference type="InterPro" id="IPR002347">
    <property type="entry name" value="SDR_fam"/>
</dbReference>
<name>A0A841RKK0_9BACI</name>
<dbReference type="Pfam" id="PF00106">
    <property type="entry name" value="adh_short"/>
    <property type="match status" value="1"/>
</dbReference>
<dbReference type="GO" id="GO:0016491">
    <property type="term" value="F:oxidoreductase activity"/>
    <property type="evidence" value="ECO:0007669"/>
    <property type="project" value="UniProtKB-KW"/>
</dbReference>
<dbReference type="PRINTS" id="PR00081">
    <property type="entry name" value="GDHRDH"/>
</dbReference>
<keyword evidence="5" id="KW-1185">Reference proteome</keyword>
<dbReference type="EMBL" id="JACHON010000001">
    <property type="protein sequence ID" value="MBB6511725.1"/>
    <property type="molecule type" value="Genomic_DNA"/>
</dbReference>
<dbReference type="PROSITE" id="PS00061">
    <property type="entry name" value="ADH_SHORT"/>
    <property type="match status" value="1"/>
</dbReference>
<gene>
    <name evidence="4" type="ORF">GGQ92_000492</name>
</gene>